<dbReference type="Pfam" id="PF07859">
    <property type="entry name" value="Abhydrolase_3"/>
    <property type="match status" value="1"/>
</dbReference>
<dbReference type="GeneID" id="19186884"/>
<dbReference type="PANTHER" id="PTHR23024:SF643">
    <property type="entry name" value="AB HYDROLASE SUPERFAMILY PROTEIN B1A11.02"/>
    <property type="match status" value="1"/>
</dbReference>
<dbReference type="Gene3D" id="3.40.50.1820">
    <property type="entry name" value="alpha/beta hydrolase"/>
    <property type="match status" value="1"/>
</dbReference>
<dbReference type="EMBL" id="AMGX01000002">
    <property type="protein sequence ID" value="EXJ75455.1"/>
    <property type="molecule type" value="Genomic_DNA"/>
</dbReference>
<dbReference type="InterPro" id="IPR013094">
    <property type="entry name" value="AB_hydrolase_3"/>
</dbReference>
<keyword evidence="3" id="KW-1185">Reference proteome</keyword>
<proteinExistence type="predicted"/>
<dbReference type="RefSeq" id="XP_007740957.1">
    <property type="nucleotide sequence ID" value="XM_007742767.1"/>
</dbReference>
<dbReference type="STRING" id="1182543.W9XDQ6"/>
<dbReference type="GO" id="GO:0016787">
    <property type="term" value="F:hydrolase activity"/>
    <property type="evidence" value="ECO:0007669"/>
    <property type="project" value="InterPro"/>
</dbReference>
<dbReference type="HOGENOM" id="CLU_012494_6_3_1"/>
<sequence length="216" mass="23403">MPFLDKEYLLSLGNIEPELKTFLDTARIPTPNYDDLDAFKKVSAQRNIEIMKALGTPPPEIRQTELQYPTRDGCNVRAKLYQPSVIPANHQSPLIVMFHGGGFCVGSPESEEQSCRNFVQAFGAVCVSAGYRLAPEFPFPYAIHDAWDALRWAAKKASSWGADPSAGFVVGGTSAGGNISAILAHLARDEGLSPPLTGQYLAIPAVLPPSVVPEKY</sequence>
<dbReference type="PANTHER" id="PTHR23024">
    <property type="entry name" value="ARYLACETAMIDE DEACETYLASE"/>
    <property type="match status" value="1"/>
</dbReference>
<dbReference type="InterPro" id="IPR029058">
    <property type="entry name" value="AB_hydrolase_fold"/>
</dbReference>
<comment type="caution">
    <text evidence="2">The sequence shown here is derived from an EMBL/GenBank/DDBJ whole genome shotgun (WGS) entry which is preliminary data.</text>
</comment>
<organism evidence="2 3">
    <name type="scientific">Cladophialophora psammophila CBS 110553</name>
    <dbReference type="NCBI Taxonomy" id="1182543"/>
    <lineage>
        <taxon>Eukaryota</taxon>
        <taxon>Fungi</taxon>
        <taxon>Dikarya</taxon>
        <taxon>Ascomycota</taxon>
        <taxon>Pezizomycotina</taxon>
        <taxon>Eurotiomycetes</taxon>
        <taxon>Chaetothyriomycetidae</taxon>
        <taxon>Chaetothyriales</taxon>
        <taxon>Herpotrichiellaceae</taxon>
        <taxon>Cladophialophora</taxon>
    </lineage>
</organism>
<dbReference type="SUPFAM" id="SSF53474">
    <property type="entry name" value="alpha/beta-Hydrolases"/>
    <property type="match status" value="1"/>
</dbReference>
<dbReference type="InterPro" id="IPR050466">
    <property type="entry name" value="Carboxylest/Gibb_receptor"/>
</dbReference>
<name>W9XDQ6_9EURO</name>
<dbReference type="eggNOG" id="KOG1515">
    <property type="taxonomic scope" value="Eukaryota"/>
</dbReference>
<protein>
    <recommendedName>
        <fullName evidence="1">Alpha/beta hydrolase fold-3 domain-containing protein</fullName>
    </recommendedName>
</protein>
<dbReference type="OrthoDB" id="408631at2759"/>
<evidence type="ECO:0000259" key="1">
    <source>
        <dbReference type="Pfam" id="PF07859"/>
    </source>
</evidence>
<reference evidence="2 3" key="1">
    <citation type="submission" date="2013-03" db="EMBL/GenBank/DDBJ databases">
        <title>The Genome Sequence of Cladophialophora psammophila CBS 110553.</title>
        <authorList>
            <consortium name="The Broad Institute Genomics Platform"/>
            <person name="Cuomo C."/>
            <person name="de Hoog S."/>
            <person name="Gorbushina A."/>
            <person name="Walker B."/>
            <person name="Young S.K."/>
            <person name="Zeng Q."/>
            <person name="Gargeya S."/>
            <person name="Fitzgerald M."/>
            <person name="Haas B."/>
            <person name="Abouelleil A."/>
            <person name="Allen A.W."/>
            <person name="Alvarado L."/>
            <person name="Arachchi H.M."/>
            <person name="Berlin A.M."/>
            <person name="Chapman S.B."/>
            <person name="Gainer-Dewar J."/>
            <person name="Goldberg J."/>
            <person name="Griggs A."/>
            <person name="Gujja S."/>
            <person name="Hansen M."/>
            <person name="Howarth C."/>
            <person name="Imamovic A."/>
            <person name="Ireland A."/>
            <person name="Larimer J."/>
            <person name="McCowan C."/>
            <person name="Murphy C."/>
            <person name="Pearson M."/>
            <person name="Poon T.W."/>
            <person name="Priest M."/>
            <person name="Roberts A."/>
            <person name="Saif S."/>
            <person name="Shea T."/>
            <person name="Sisk P."/>
            <person name="Sykes S."/>
            <person name="Wortman J."/>
            <person name="Nusbaum C."/>
            <person name="Birren B."/>
        </authorList>
    </citation>
    <scope>NUCLEOTIDE SEQUENCE [LARGE SCALE GENOMIC DNA]</scope>
    <source>
        <strain evidence="2 3">CBS 110553</strain>
    </source>
</reference>
<dbReference type="AlphaFoldDB" id="W9XDQ6"/>
<evidence type="ECO:0000313" key="3">
    <source>
        <dbReference type="Proteomes" id="UP000019471"/>
    </source>
</evidence>
<evidence type="ECO:0000313" key="2">
    <source>
        <dbReference type="EMBL" id="EXJ75455.1"/>
    </source>
</evidence>
<gene>
    <name evidence="2" type="ORF">A1O5_02151</name>
</gene>
<dbReference type="Proteomes" id="UP000019471">
    <property type="component" value="Unassembled WGS sequence"/>
</dbReference>
<feature type="domain" description="Alpha/beta hydrolase fold-3" evidence="1">
    <location>
        <begin position="95"/>
        <end position="206"/>
    </location>
</feature>
<accession>W9XDQ6</accession>